<feature type="transmembrane region" description="Helical" evidence="9">
    <location>
        <begin position="392"/>
        <end position="414"/>
    </location>
</feature>
<dbReference type="RefSeq" id="WP_253447400.1">
    <property type="nucleotide sequence ID" value="NZ_JALJYF010000001.1"/>
</dbReference>
<comment type="caution">
    <text evidence="9">Lacks conserved residue(s) required for the propagation of feature annotation.</text>
</comment>
<dbReference type="InterPro" id="IPR038076">
    <property type="entry name" value="MgtE_N_sf"/>
</dbReference>
<dbReference type="SMART" id="SM00924">
    <property type="entry name" value="MgtE_N"/>
    <property type="match status" value="1"/>
</dbReference>
<evidence type="ECO:0000256" key="8">
    <source>
        <dbReference type="PROSITE-ProRule" id="PRU00703"/>
    </source>
</evidence>
<evidence type="ECO:0000256" key="9">
    <source>
        <dbReference type="RuleBase" id="RU362011"/>
    </source>
</evidence>
<dbReference type="PANTHER" id="PTHR43773:SF1">
    <property type="entry name" value="MAGNESIUM TRANSPORTER MGTE"/>
    <property type="match status" value="1"/>
</dbReference>
<dbReference type="InterPro" id="IPR006669">
    <property type="entry name" value="MgtE_transporter"/>
</dbReference>
<dbReference type="SUPFAM" id="SSF161093">
    <property type="entry name" value="MgtE membrane domain-like"/>
    <property type="match status" value="1"/>
</dbReference>
<dbReference type="SUPFAM" id="SSF54631">
    <property type="entry name" value="CBS-domain pair"/>
    <property type="match status" value="1"/>
</dbReference>
<keyword evidence="5 9" id="KW-0460">Magnesium</keyword>
<keyword evidence="7 9" id="KW-0472">Membrane</keyword>
<keyword evidence="9" id="KW-1003">Cell membrane</keyword>
<dbReference type="SMART" id="SM00116">
    <property type="entry name" value="CBS"/>
    <property type="match status" value="1"/>
</dbReference>
<dbReference type="InterPro" id="IPR046342">
    <property type="entry name" value="CBS_dom_sf"/>
</dbReference>
<keyword evidence="9" id="KW-0479">Metal-binding</keyword>
<keyword evidence="12" id="KW-1185">Reference proteome</keyword>
<reference evidence="11 12" key="1">
    <citation type="submission" date="2022-03" db="EMBL/GenBank/DDBJ databases">
        <title>Genomic Encyclopedia of Type Strains, Phase III (KMG-III): the genomes of soil and plant-associated and newly described type strains.</title>
        <authorList>
            <person name="Whitman W."/>
        </authorList>
    </citation>
    <scope>NUCLEOTIDE SEQUENCE [LARGE SCALE GENOMIC DNA]</scope>
    <source>
        <strain evidence="11 12">BSker1</strain>
    </source>
</reference>
<comment type="function">
    <text evidence="9">Acts as a magnesium transporter.</text>
</comment>
<keyword evidence="3 9" id="KW-0813">Transport</keyword>
<evidence type="ECO:0000256" key="1">
    <source>
        <dbReference type="ARBA" id="ARBA00004141"/>
    </source>
</evidence>
<evidence type="ECO:0000313" key="11">
    <source>
        <dbReference type="EMBL" id="MCP1727446.1"/>
    </source>
</evidence>
<dbReference type="CDD" id="cd04606">
    <property type="entry name" value="CBS_pair_Mg_transporter"/>
    <property type="match status" value="1"/>
</dbReference>
<comment type="subcellular location">
    <subcellularLocation>
        <location evidence="9">Cell membrane</location>
        <topology evidence="9">Multi-pass membrane protein</topology>
    </subcellularLocation>
    <subcellularLocation>
        <location evidence="1">Membrane</location>
        <topology evidence="1">Multi-pass membrane protein</topology>
    </subcellularLocation>
</comment>
<feature type="domain" description="CBS" evidence="10">
    <location>
        <begin position="201"/>
        <end position="257"/>
    </location>
</feature>
<dbReference type="Pfam" id="PF00571">
    <property type="entry name" value="CBS"/>
    <property type="match status" value="2"/>
</dbReference>
<dbReference type="InterPro" id="IPR006667">
    <property type="entry name" value="SLC41_membr_dom"/>
</dbReference>
<keyword evidence="6 9" id="KW-1133">Transmembrane helix</keyword>
<keyword evidence="8" id="KW-0129">CBS domain</keyword>
<evidence type="ECO:0000256" key="7">
    <source>
        <dbReference type="ARBA" id="ARBA00023136"/>
    </source>
</evidence>
<name>A0ABT1G812_9GAMM</name>
<evidence type="ECO:0000256" key="4">
    <source>
        <dbReference type="ARBA" id="ARBA00022692"/>
    </source>
</evidence>
<dbReference type="Pfam" id="PF03448">
    <property type="entry name" value="MgtE_N"/>
    <property type="match status" value="1"/>
</dbReference>
<dbReference type="Gene3D" id="1.25.60.10">
    <property type="entry name" value="MgtE N-terminal domain-like"/>
    <property type="match status" value="1"/>
</dbReference>
<dbReference type="Pfam" id="PF01769">
    <property type="entry name" value="MgtE"/>
    <property type="match status" value="1"/>
</dbReference>
<dbReference type="EMBL" id="JALJYF010000001">
    <property type="protein sequence ID" value="MCP1727446.1"/>
    <property type="molecule type" value="Genomic_DNA"/>
</dbReference>
<evidence type="ECO:0000256" key="6">
    <source>
        <dbReference type="ARBA" id="ARBA00022989"/>
    </source>
</evidence>
<dbReference type="Gene3D" id="1.10.357.20">
    <property type="entry name" value="SLC41 divalent cation transporters, integral membrane domain"/>
    <property type="match status" value="1"/>
</dbReference>
<comment type="caution">
    <text evidence="11">The sequence shown here is derived from an EMBL/GenBank/DDBJ whole genome shotgun (WGS) entry which is preliminary data.</text>
</comment>
<gene>
    <name evidence="11" type="ORF">J2T60_001411</name>
</gene>
<dbReference type="NCBIfam" id="TIGR00400">
    <property type="entry name" value="mgtE"/>
    <property type="match status" value="1"/>
</dbReference>
<evidence type="ECO:0000259" key="10">
    <source>
        <dbReference type="PROSITE" id="PS51371"/>
    </source>
</evidence>
<accession>A0ABT1G812</accession>
<evidence type="ECO:0000256" key="2">
    <source>
        <dbReference type="ARBA" id="ARBA00009749"/>
    </source>
</evidence>
<dbReference type="InterPro" id="IPR036739">
    <property type="entry name" value="SLC41_membr_dom_sf"/>
</dbReference>
<feature type="transmembrane region" description="Helical" evidence="9">
    <location>
        <begin position="359"/>
        <end position="380"/>
    </location>
</feature>
<comment type="similarity">
    <text evidence="2 9">Belongs to the SLC41A transporter family.</text>
</comment>
<dbReference type="InterPro" id="IPR006668">
    <property type="entry name" value="Mg_transptr_MgtE_intracell_dom"/>
</dbReference>
<keyword evidence="4 9" id="KW-0812">Transmembrane</keyword>
<comment type="subunit">
    <text evidence="9">Homodimer.</text>
</comment>
<feature type="domain" description="CBS" evidence="10">
    <location>
        <begin position="137"/>
        <end position="198"/>
    </location>
</feature>
<dbReference type="Gene3D" id="3.10.580.10">
    <property type="entry name" value="CBS-domain"/>
    <property type="match status" value="1"/>
</dbReference>
<organism evidence="11 12">
    <name type="scientific">Natronospira proteinivora</name>
    <dbReference type="NCBI Taxonomy" id="1807133"/>
    <lineage>
        <taxon>Bacteria</taxon>
        <taxon>Pseudomonadati</taxon>
        <taxon>Pseudomonadota</taxon>
        <taxon>Gammaproteobacteria</taxon>
        <taxon>Natronospirales</taxon>
        <taxon>Natronospiraceae</taxon>
        <taxon>Natronospira</taxon>
    </lineage>
</organism>
<evidence type="ECO:0000256" key="5">
    <source>
        <dbReference type="ARBA" id="ARBA00022842"/>
    </source>
</evidence>
<evidence type="ECO:0000256" key="3">
    <source>
        <dbReference type="ARBA" id="ARBA00022448"/>
    </source>
</evidence>
<protein>
    <recommendedName>
        <fullName evidence="9">Magnesium transporter MgtE</fullName>
    </recommendedName>
</protein>
<dbReference type="PANTHER" id="PTHR43773">
    <property type="entry name" value="MAGNESIUM TRANSPORTER MGTE"/>
    <property type="match status" value="1"/>
</dbReference>
<feature type="transmembrane region" description="Helical" evidence="9">
    <location>
        <begin position="426"/>
        <end position="451"/>
    </location>
</feature>
<dbReference type="InterPro" id="IPR000644">
    <property type="entry name" value="CBS_dom"/>
</dbReference>
<dbReference type="Proteomes" id="UP001523550">
    <property type="component" value="Unassembled WGS sequence"/>
</dbReference>
<feature type="transmembrane region" description="Helical" evidence="9">
    <location>
        <begin position="285"/>
        <end position="305"/>
    </location>
</feature>
<evidence type="ECO:0000313" key="12">
    <source>
        <dbReference type="Proteomes" id="UP001523550"/>
    </source>
</evidence>
<sequence length="453" mass="50437">MQDNKDLLIEVQELVAQEQWAEAKKLLEEQHVQDISHVIGELDDDVKHRAFKMLDRPLWSEVFAYLEHKLQLSLLDELSQEEGRYILSNMAADDRTAFLERLPEEEMRNLLRLLPPRDVKQALRLLGYPEESVGRLMTPHFVSVRPDWTIAEAMEHIRGQSEEGETVNVIYVTDDGGQLLDMIELKRFILGKPRDTVERIMEDDVVSVTVTEDREEAVHKIQHYDIEALPVADDQGRLVGIVTVDDVLDVAEAESTEDFHKMGSVGVLNLNLNEASPWLLFRKRIGWLLILVFVNMFAGEIIGAYEEAIEGLFVLMTFLPLVVDSGGNAGTQSATLMVRALATGDVKMKDWLKLFGKELGVAAALGSAMAIAVFMVAYFWRADQVMDVSIVIALGMVGVVVVGSLVGMLLPFVLTRFNLDPATASAPLITSIADLAGIAMYFFIAATILGLTV</sequence>
<dbReference type="PROSITE" id="PS51371">
    <property type="entry name" value="CBS"/>
    <property type="match status" value="2"/>
</dbReference>
<proteinExistence type="inferred from homology"/>
<dbReference type="SUPFAM" id="SSF158791">
    <property type="entry name" value="MgtE N-terminal domain-like"/>
    <property type="match status" value="1"/>
</dbReference>